<protein>
    <submittedName>
        <fullName evidence="2">Type II secretion system protein G</fullName>
    </submittedName>
</protein>
<dbReference type="EMBL" id="CP020373">
    <property type="protein sequence ID" value="AZQ11913.1"/>
    <property type="molecule type" value="Genomic_DNA"/>
</dbReference>
<dbReference type="Proteomes" id="UP000278437">
    <property type="component" value="Chromosome"/>
</dbReference>
<keyword evidence="1" id="KW-0812">Transmembrane</keyword>
<dbReference type="InterPro" id="IPR012902">
    <property type="entry name" value="N_methyl_site"/>
</dbReference>
<proteinExistence type="predicted"/>
<dbReference type="InterPro" id="IPR045584">
    <property type="entry name" value="Pilin-like"/>
</dbReference>
<dbReference type="NCBIfam" id="TIGR02532">
    <property type="entry name" value="IV_pilin_GFxxxE"/>
    <property type="match status" value="1"/>
</dbReference>
<dbReference type="Pfam" id="PF07963">
    <property type="entry name" value="N_methyl"/>
    <property type="match status" value="1"/>
</dbReference>
<accession>A0ABM7DQE9</accession>
<keyword evidence="1" id="KW-1133">Transmembrane helix</keyword>
<reference evidence="3" key="1">
    <citation type="submission" date="2017-03" db="EMBL/GenBank/DDBJ databases">
        <title>Full genome sequence of a non-lethal Shewanella isolate that potentiates virulence of Vibio parahaemolyticus causing acute hepatopancreatic necrosis disease (AHPND) in shrimp.</title>
        <authorList>
            <person name="Prachumwat A."/>
            <person name="Sritunyalucksana K."/>
        </authorList>
    </citation>
    <scope>NUCLEOTIDE SEQUENCE [LARGE SCALE GENOMIC DNA]</scope>
    <source>
        <strain evidence="3">TH2012</strain>
    </source>
</reference>
<keyword evidence="1" id="KW-0472">Membrane</keyword>
<dbReference type="PROSITE" id="PS00409">
    <property type="entry name" value="PROKAR_NTER_METHYL"/>
    <property type="match status" value="1"/>
</dbReference>
<feature type="transmembrane region" description="Helical" evidence="1">
    <location>
        <begin position="12"/>
        <end position="34"/>
    </location>
</feature>
<evidence type="ECO:0000313" key="2">
    <source>
        <dbReference type="EMBL" id="AZQ11913.1"/>
    </source>
</evidence>
<dbReference type="Gene3D" id="3.30.700.10">
    <property type="entry name" value="Glycoprotein, Type 4 Pilin"/>
    <property type="match status" value="1"/>
</dbReference>
<organism evidence="2 3">
    <name type="scientific">Shewanella khirikhana</name>
    <dbReference type="NCBI Taxonomy" id="1965282"/>
    <lineage>
        <taxon>Bacteria</taxon>
        <taxon>Pseudomonadati</taxon>
        <taxon>Pseudomonadota</taxon>
        <taxon>Gammaproteobacteria</taxon>
        <taxon>Alteromonadales</taxon>
        <taxon>Shewanellaceae</taxon>
        <taxon>Shewanella</taxon>
    </lineage>
</organism>
<evidence type="ECO:0000256" key="1">
    <source>
        <dbReference type="SAM" id="Phobius"/>
    </source>
</evidence>
<evidence type="ECO:0000313" key="3">
    <source>
        <dbReference type="Proteomes" id="UP000278437"/>
    </source>
</evidence>
<gene>
    <name evidence="2" type="primary">xcpT_2</name>
    <name evidence="2" type="ORF">STH12_02844</name>
</gene>
<name>A0ABM7DQE9_9GAMM</name>
<keyword evidence="3" id="KW-1185">Reference proteome</keyword>
<dbReference type="SUPFAM" id="SSF54523">
    <property type="entry name" value="Pili subunits"/>
    <property type="match status" value="1"/>
</dbReference>
<sequence length="165" mass="17624">MQPRHKRAGFTLIELVVVIIILGILAVTAAPKFLNLQKDARVAALEGARASFDTARKLVYTKALLQGQQAVDSAVVNIDTDGDGVNDLAGYFGLIKFVIAAREYAGLDGDITLSKHYGGSATGLPYFLIYFADTPASLANQCFVEVYYPAAAGGQVSYNLVDDDC</sequence>